<accession>A0ABR1XQB4</accession>
<dbReference type="Proteomes" id="UP001456524">
    <property type="component" value="Unassembled WGS sequence"/>
</dbReference>
<keyword evidence="1" id="KW-0472">Membrane</keyword>
<name>A0ABR1XQB4_9PEZI</name>
<evidence type="ECO:0000313" key="3">
    <source>
        <dbReference type="Proteomes" id="UP001456524"/>
    </source>
</evidence>
<keyword evidence="3" id="KW-1185">Reference proteome</keyword>
<evidence type="ECO:0000313" key="2">
    <source>
        <dbReference type="EMBL" id="KAK8163832.1"/>
    </source>
</evidence>
<protein>
    <submittedName>
        <fullName evidence="2">Uncharacterized protein</fullName>
    </submittedName>
</protein>
<dbReference type="EMBL" id="JBBWUH010000006">
    <property type="protein sequence ID" value="KAK8163832.1"/>
    <property type="molecule type" value="Genomic_DNA"/>
</dbReference>
<keyword evidence="1" id="KW-0812">Transmembrane</keyword>
<proteinExistence type="predicted"/>
<organism evidence="2 3">
    <name type="scientific">Phyllosticta citrichinensis</name>
    <dbReference type="NCBI Taxonomy" id="1130410"/>
    <lineage>
        <taxon>Eukaryota</taxon>
        <taxon>Fungi</taxon>
        <taxon>Dikarya</taxon>
        <taxon>Ascomycota</taxon>
        <taxon>Pezizomycotina</taxon>
        <taxon>Dothideomycetes</taxon>
        <taxon>Dothideomycetes incertae sedis</taxon>
        <taxon>Botryosphaeriales</taxon>
        <taxon>Phyllostictaceae</taxon>
        <taxon>Phyllosticta</taxon>
    </lineage>
</organism>
<comment type="caution">
    <text evidence="2">The sequence shown here is derived from an EMBL/GenBank/DDBJ whole genome shotgun (WGS) entry which is preliminary data.</text>
</comment>
<reference evidence="2 3" key="1">
    <citation type="journal article" date="2022" name="G3 (Bethesda)">
        <title>Enemy or ally: a genomic approach to elucidate the lifestyle of Phyllosticta citrichinaensis.</title>
        <authorList>
            <person name="Buijs V.A."/>
            <person name="Groenewald J.Z."/>
            <person name="Haridas S."/>
            <person name="LaButti K.M."/>
            <person name="Lipzen A."/>
            <person name="Martin F.M."/>
            <person name="Barry K."/>
            <person name="Grigoriev I.V."/>
            <person name="Crous P.W."/>
            <person name="Seidl M.F."/>
        </authorList>
    </citation>
    <scope>NUCLEOTIDE SEQUENCE [LARGE SCALE GENOMIC DNA]</scope>
    <source>
        <strain evidence="2 3">CBS 129764</strain>
    </source>
</reference>
<sequence>MGGGRTEGIGRRRRMMIPWFFVCVESFLFSSFYLAYNLLFHHPRLRLVPNYTQTTAPPRTHSFCNPAVLCFALLSSNRHYRIFISKRGAGSHGLLVNWIFSSRHSFLFPFFFLFLFFVSRPLILAAVFLIRSCNIHLVYVWSVARR</sequence>
<feature type="transmembrane region" description="Helical" evidence="1">
    <location>
        <begin position="16"/>
        <end position="36"/>
    </location>
</feature>
<evidence type="ECO:0000256" key="1">
    <source>
        <dbReference type="SAM" id="Phobius"/>
    </source>
</evidence>
<gene>
    <name evidence="2" type="ORF">IWX90DRAFT_240846</name>
</gene>
<keyword evidence="1" id="KW-1133">Transmembrane helix</keyword>